<organism evidence="1 2">
    <name type="scientific">Malus domestica</name>
    <name type="common">Apple</name>
    <name type="synonym">Pyrus malus</name>
    <dbReference type="NCBI Taxonomy" id="3750"/>
    <lineage>
        <taxon>Eukaryota</taxon>
        <taxon>Viridiplantae</taxon>
        <taxon>Streptophyta</taxon>
        <taxon>Embryophyta</taxon>
        <taxon>Tracheophyta</taxon>
        <taxon>Spermatophyta</taxon>
        <taxon>Magnoliopsida</taxon>
        <taxon>eudicotyledons</taxon>
        <taxon>Gunneridae</taxon>
        <taxon>Pentapetalae</taxon>
        <taxon>rosids</taxon>
        <taxon>fabids</taxon>
        <taxon>Rosales</taxon>
        <taxon>Rosaceae</taxon>
        <taxon>Amygdaloideae</taxon>
        <taxon>Maleae</taxon>
        <taxon>Malus</taxon>
    </lineage>
</organism>
<sequence>MQLLTPVVLFRANGICENPRIMNFNAVERFSKQGKTEKAMDNYQIVFNLSQHTATQCSHPTIRKSSKTEI</sequence>
<gene>
    <name evidence="1" type="ORF">DVH24_040995</name>
</gene>
<keyword evidence="2" id="KW-1185">Reference proteome</keyword>
<proteinExistence type="predicted"/>
<reference evidence="1 2" key="1">
    <citation type="submission" date="2018-10" db="EMBL/GenBank/DDBJ databases">
        <title>A high-quality apple genome assembly.</title>
        <authorList>
            <person name="Hu J."/>
        </authorList>
    </citation>
    <scope>NUCLEOTIDE SEQUENCE [LARGE SCALE GENOMIC DNA]</scope>
    <source>
        <strain evidence="2">cv. HFTH1</strain>
        <tissue evidence="1">Young leaf</tissue>
    </source>
</reference>
<comment type="caution">
    <text evidence="1">The sequence shown here is derived from an EMBL/GenBank/DDBJ whole genome shotgun (WGS) entry which is preliminary data.</text>
</comment>
<dbReference type="EMBL" id="RDQH01000339">
    <property type="protein sequence ID" value="RXH79848.1"/>
    <property type="molecule type" value="Genomic_DNA"/>
</dbReference>
<name>A0A498I7W5_MALDO</name>
<accession>A0A498I7W5</accession>
<dbReference type="Proteomes" id="UP000290289">
    <property type="component" value="Chromosome 13"/>
</dbReference>
<evidence type="ECO:0000313" key="1">
    <source>
        <dbReference type="EMBL" id="RXH79848.1"/>
    </source>
</evidence>
<evidence type="ECO:0000313" key="2">
    <source>
        <dbReference type="Proteomes" id="UP000290289"/>
    </source>
</evidence>
<dbReference type="AlphaFoldDB" id="A0A498I7W5"/>
<protein>
    <submittedName>
        <fullName evidence="1">Uncharacterized protein</fullName>
    </submittedName>
</protein>